<dbReference type="Proteomes" id="UP001162992">
    <property type="component" value="Chromosome 9"/>
</dbReference>
<evidence type="ECO:0000313" key="1">
    <source>
        <dbReference type="EMBL" id="KAJ7543093.1"/>
    </source>
</evidence>
<reference evidence="2" key="1">
    <citation type="journal article" date="2024" name="Proc. Natl. Acad. Sci. U.S.A.">
        <title>Extraordinary preservation of gene collinearity over three hundred million years revealed in homosporous lycophytes.</title>
        <authorList>
            <person name="Li C."/>
            <person name="Wickell D."/>
            <person name="Kuo L.Y."/>
            <person name="Chen X."/>
            <person name="Nie B."/>
            <person name="Liao X."/>
            <person name="Peng D."/>
            <person name="Ji J."/>
            <person name="Jenkins J."/>
            <person name="Williams M."/>
            <person name="Shu S."/>
            <person name="Plott C."/>
            <person name="Barry K."/>
            <person name="Rajasekar S."/>
            <person name="Grimwood J."/>
            <person name="Han X."/>
            <person name="Sun S."/>
            <person name="Hou Z."/>
            <person name="He W."/>
            <person name="Dai G."/>
            <person name="Sun C."/>
            <person name="Schmutz J."/>
            <person name="Leebens-Mack J.H."/>
            <person name="Li F.W."/>
            <person name="Wang L."/>
        </authorList>
    </citation>
    <scope>NUCLEOTIDE SEQUENCE [LARGE SCALE GENOMIC DNA]</scope>
    <source>
        <strain evidence="2">cv. PW_Plant_1</strain>
    </source>
</reference>
<evidence type="ECO:0000313" key="2">
    <source>
        <dbReference type="Proteomes" id="UP001162992"/>
    </source>
</evidence>
<comment type="caution">
    <text evidence="1">The sequence shown here is derived from an EMBL/GenBank/DDBJ whole genome shotgun (WGS) entry which is preliminary data.</text>
</comment>
<name>A0ACC2CM70_DIPCM</name>
<proteinExistence type="predicted"/>
<dbReference type="EMBL" id="CM055100">
    <property type="protein sequence ID" value="KAJ7543093.1"/>
    <property type="molecule type" value="Genomic_DNA"/>
</dbReference>
<gene>
    <name evidence="1" type="ORF">O6H91_09G024600</name>
</gene>
<protein>
    <submittedName>
        <fullName evidence="1">Uncharacterized protein</fullName>
    </submittedName>
</protein>
<sequence>MFKQSMFCLITFTALIGLLSLLLVWEEDDVWSQVAKAQLKEGLVSDAIESFIRANDATQFNDVILAAEHVRAYDDLVKYLLMVRKKVKEPKVILSLSLLMQRLINWEKLRSSFSSLMLQTSKMLEIACLMKHSMKQQRLSSHTSLTGPAGKHTYQAQAISRSCGCCPKGQ</sequence>
<keyword evidence="2" id="KW-1185">Reference proteome</keyword>
<organism evidence="1 2">
    <name type="scientific">Diphasiastrum complanatum</name>
    <name type="common">Issler's clubmoss</name>
    <name type="synonym">Lycopodium complanatum</name>
    <dbReference type="NCBI Taxonomy" id="34168"/>
    <lineage>
        <taxon>Eukaryota</taxon>
        <taxon>Viridiplantae</taxon>
        <taxon>Streptophyta</taxon>
        <taxon>Embryophyta</taxon>
        <taxon>Tracheophyta</taxon>
        <taxon>Lycopodiopsida</taxon>
        <taxon>Lycopodiales</taxon>
        <taxon>Lycopodiaceae</taxon>
        <taxon>Lycopodioideae</taxon>
        <taxon>Diphasiastrum</taxon>
    </lineage>
</organism>
<accession>A0ACC2CM70</accession>